<dbReference type="EMBL" id="JANAVB010034218">
    <property type="protein sequence ID" value="KAJ6807105.1"/>
    <property type="molecule type" value="Genomic_DNA"/>
</dbReference>
<keyword evidence="3" id="KW-1185">Reference proteome</keyword>
<gene>
    <name evidence="2" type="ORF">M6B38_173460</name>
</gene>
<reference evidence="2" key="1">
    <citation type="journal article" date="2023" name="GigaByte">
        <title>Genome assembly of the bearded iris, Iris pallida Lam.</title>
        <authorList>
            <person name="Bruccoleri R.E."/>
            <person name="Oakeley E.J."/>
            <person name="Faust A.M.E."/>
            <person name="Altorfer M."/>
            <person name="Dessus-Babus S."/>
            <person name="Burckhardt D."/>
            <person name="Oertli M."/>
            <person name="Naumann U."/>
            <person name="Petersen F."/>
            <person name="Wong J."/>
        </authorList>
    </citation>
    <scope>NUCLEOTIDE SEQUENCE</scope>
    <source>
        <strain evidence="2">GSM-AAB239-AS_SAM_17_03QT</strain>
    </source>
</reference>
<comment type="caution">
    <text evidence="2">The sequence shown here is derived from an EMBL/GenBank/DDBJ whole genome shotgun (WGS) entry which is preliminary data.</text>
</comment>
<proteinExistence type="predicted"/>
<protein>
    <submittedName>
        <fullName evidence="2">Carboxyl-terminal-processing peptidase 1, chloroplastic-like isoform X2</fullName>
    </submittedName>
</protein>
<feature type="region of interest" description="Disordered" evidence="1">
    <location>
        <begin position="40"/>
        <end position="69"/>
    </location>
</feature>
<sequence length="105" mass="11815">MEMEVRCSTNCPIGFYELGKEMRLSTLLPVTMEPVRSNIQDQAAAAPDTSCRFHPLDGTSKQRPLTPQPTPSVDFRLHVILGDIEEIITTVEIDVEIYKEIVQVL</sequence>
<accession>A0AAX6ETK9</accession>
<organism evidence="2 3">
    <name type="scientific">Iris pallida</name>
    <name type="common">Sweet iris</name>
    <dbReference type="NCBI Taxonomy" id="29817"/>
    <lineage>
        <taxon>Eukaryota</taxon>
        <taxon>Viridiplantae</taxon>
        <taxon>Streptophyta</taxon>
        <taxon>Embryophyta</taxon>
        <taxon>Tracheophyta</taxon>
        <taxon>Spermatophyta</taxon>
        <taxon>Magnoliopsida</taxon>
        <taxon>Liliopsida</taxon>
        <taxon>Asparagales</taxon>
        <taxon>Iridaceae</taxon>
        <taxon>Iridoideae</taxon>
        <taxon>Irideae</taxon>
        <taxon>Iris</taxon>
    </lineage>
</organism>
<evidence type="ECO:0000313" key="2">
    <source>
        <dbReference type="EMBL" id="KAJ6807105.1"/>
    </source>
</evidence>
<name>A0AAX6ETK9_IRIPA</name>
<reference evidence="2" key="2">
    <citation type="submission" date="2023-04" db="EMBL/GenBank/DDBJ databases">
        <authorList>
            <person name="Bruccoleri R.E."/>
            <person name="Oakeley E.J."/>
            <person name="Faust A.-M."/>
            <person name="Dessus-Babus S."/>
            <person name="Altorfer M."/>
            <person name="Burckhardt D."/>
            <person name="Oertli M."/>
            <person name="Naumann U."/>
            <person name="Petersen F."/>
            <person name="Wong J."/>
        </authorList>
    </citation>
    <scope>NUCLEOTIDE SEQUENCE</scope>
    <source>
        <strain evidence="2">GSM-AAB239-AS_SAM_17_03QT</strain>
        <tissue evidence="2">Leaf</tissue>
    </source>
</reference>
<evidence type="ECO:0000313" key="3">
    <source>
        <dbReference type="Proteomes" id="UP001140949"/>
    </source>
</evidence>
<evidence type="ECO:0000256" key="1">
    <source>
        <dbReference type="SAM" id="MobiDB-lite"/>
    </source>
</evidence>
<dbReference type="AlphaFoldDB" id="A0AAX6ETK9"/>
<dbReference type="Proteomes" id="UP001140949">
    <property type="component" value="Unassembled WGS sequence"/>
</dbReference>